<evidence type="ECO:0000256" key="3">
    <source>
        <dbReference type="ARBA" id="ARBA00022833"/>
    </source>
</evidence>
<evidence type="ECO:0000259" key="5">
    <source>
        <dbReference type="PROSITE" id="PS51891"/>
    </source>
</evidence>
<dbReference type="Pfam" id="PF04828">
    <property type="entry name" value="GFA"/>
    <property type="match status" value="1"/>
</dbReference>
<evidence type="ECO:0000256" key="4">
    <source>
        <dbReference type="ARBA" id="ARBA00023239"/>
    </source>
</evidence>
<dbReference type="PROSITE" id="PS51891">
    <property type="entry name" value="CENP_V_GFA"/>
    <property type="match status" value="1"/>
</dbReference>
<keyword evidence="3" id="KW-0862">Zinc</keyword>
<keyword evidence="4" id="KW-0456">Lyase</keyword>
<dbReference type="PANTHER" id="PTHR33337">
    <property type="entry name" value="GFA DOMAIN-CONTAINING PROTEIN"/>
    <property type="match status" value="1"/>
</dbReference>
<dbReference type="Gene3D" id="3.90.1590.10">
    <property type="entry name" value="glutathione-dependent formaldehyde- activating enzyme (gfa)"/>
    <property type="match status" value="1"/>
</dbReference>
<accession>A0ABU3N196</accession>
<organism evidence="6">
    <name type="scientific">Sphingomonas psychrotolerans</name>
    <dbReference type="NCBI Taxonomy" id="1327635"/>
    <lineage>
        <taxon>Bacteria</taxon>
        <taxon>Pseudomonadati</taxon>
        <taxon>Pseudomonadota</taxon>
        <taxon>Alphaproteobacteria</taxon>
        <taxon>Sphingomonadales</taxon>
        <taxon>Sphingomonadaceae</taxon>
        <taxon>Sphingomonas</taxon>
    </lineage>
</organism>
<dbReference type="EMBL" id="JALMLT010000001">
    <property type="protein sequence ID" value="MDT8758329.1"/>
    <property type="molecule type" value="Genomic_DNA"/>
</dbReference>
<evidence type="ECO:0000256" key="2">
    <source>
        <dbReference type="ARBA" id="ARBA00022723"/>
    </source>
</evidence>
<feature type="domain" description="CENP-V/GFA" evidence="5">
    <location>
        <begin position="5"/>
        <end position="111"/>
    </location>
</feature>
<comment type="caution">
    <text evidence="6">The sequence shown here is derived from an EMBL/GenBank/DDBJ whole genome shotgun (WGS) entry which is preliminary data.</text>
</comment>
<proteinExistence type="inferred from homology"/>
<name>A0ABU3N196_9SPHN</name>
<sequence>MADEMTGGCQCGRVRYRATVHDDEAYLCHCRMCQRATGGVSIAFVNLFKTDVRWDSEPNRYQSSPIAQRGFCANCGTPLTYEAYDHDRMDLTVGSFDHPYRFKPTEHSACESWHRDWLDTSHLPASRTDQNQGLVQRWMDKVGKLPD</sequence>
<comment type="similarity">
    <text evidence="1">Belongs to the Gfa family.</text>
</comment>
<reference evidence="6" key="1">
    <citation type="submission" date="2022-04" db="EMBL/GenBank/DDBJ databases">
        <title>Tomato heritable bacteria conferring resistance against bacterial wilt.</title>
        <authorList>
            <person name="Yin J."/>
        </authorList>
    </citation>
    <scope>NUCLEOTIDE SEQUENCE</scope>
    <source>
        <strain evidence="6">Cra20</strain>
    </source>
</reference>
<evidence type="ECO:0000313" key="6">
    <source>
        <dbReference type="EMBL" id="MDT8758329.1"/>
    </source>
</evidence>
<dbReference type="InterPro" id="IPR006913">
    <property type="entry name" value="CENP-V/GFA"/>
</dbReference>
<keyword evidence="2" id="KW-0479">Metal-binding</keyword>
<protein>
    <submittedName>
        <fullName evidence="6">GFA family protein</fullName>
    </submittedName>
</protein>
<dbReference type="SUPFAM" id="SSF51316">
    <property type="entry name" value="Mss4-like"/>
    <property type="match status" value="1"/>
</dbReference>
<evidence type="ECO:0000256" key="1">
    <source>
        <dbReference type="ARBA" id="ARBA00005495"/>
    </source>
</evidence>
<dbReference type="InterPro" id="IPR011057">
    <property type="entry name" value="Mss4-like_sf"/>
</dbReference>
<dbReference type="PANTHER" id="PTHR33337:SF40">
    <property type="entry name" value="CENP-V_GFA DOMAIN-CONTAINING PROTEIN-RELATED"/>
    <property type="match status" value="1"/>
</dbReference>
<gene>
    <name evidence="6" type="ORF">MZO42_06445</name>
</gene>